<dbReference type="Pfam" id="PF01345">
    <property type="entry name" value="DUF11"/>
    <property type="match status" value="1"/>
</dbReference>
<dbReference type="PANTHER" id="PTHR34819">
    <property type="entry name" value="LARGE CYSTEINE-RICH PERIPLASMIC PROTEIN OMCB"/>
    <property type="match status" value="1"/>
</dbReference>
<sequence>MLNFRKTIILASLFLFFILVSAGGASGKVLYNDTISEGDGYQINDYVIDVAEVFPSQESAIIQIYEGDAKDPKYDKLISEDGSFEFEIEGEDVELTVISVYSGVIPQAKLLITVTDDDFINSRTLGVVDGGHSEAEFSGTPVIEITKTVEPSTVDVGDTVTVKISAKNTGDDKATKVVFTDNIPPKFILEQTFVSPSGQISLQEGETRLVYTYVMKATEAGTYTFGPTTAIYSNSIDEDMPQASSNRPTVTVTGSSATKNASLDISMEVDKYTVDRNNDLQGVVRIKNTGDAPANAVTVKLIVPDGIEYTGGDSSIEVISGVPTIYLESFGVQQEKEILFDMKAAEEGTYTLTAESSYLFNNGVDSQIQEASSSLTTNQIYVTKGKYDHLFEQPVYVYLVPLVLIGAIAGWIYHRHKQYKF</sequence>
<feature type="domain" description="DUF11" evidence="2">
    <location>
        <begin position="143"/>
        <end position="206"/>
    </location>
</feature>
<reference evidence="3 4" key="1">
    <citation type="submission" date="2020-06" db="EMBL/GenBank/DDBJ databases">
        <title>Methanolobus halotolerans sp. nov., isolated from a saline lake Tus in Siberia.</title>
        <authorList>
            <person name="Shen Y."/>
            <person name="Chen S.-C."/>
            <person name="Lai M.-C."/>
            <person name="Huang H.-H."/>
            <person name="Chiu H.-H."/>
            <person name="Tang S.-L."/>
            <person name="Rogozin D.Y."/>
            <person name="Degermendzhy A.G."/>
        </authorList>
    </citation>
    <scope>NUCLEOTIDE SEQUENCE [LARGE SCALE GENOMIC DNA]</scope>
    <source>
        <strain evidence="3 4">DSM 21339</strain>
    </source>
</reference>
<keyword evidence="1" id="KW-0472">Membrane</keyword>
<evidence type="ECO:0000313" key="4">
    <source>
        <dbReference type="Proteomes" id="UP000509594"/>
    </source>
</evidence>
<dbReference type="RefSeq" id="WP_176964234.1">
    <property type="nucleotide sequence ID" value="NZ_CP058215.1"/>
</dbReference>
<evidence type="ECO:0000259" key="2">
    <source>
        <dbReference type="Pfam" id="PF01345"/>
    </source>
</evidence>
<protein>
    <submittedName>
        <fullName evidence="3">DUF11 domain-containing protein</fullName>
    </submittedName>
</protein>
<evidence type="ECO:0000313" key="3">
    <source>
        <dbReference type="EMBL" id="QLC49171.1"/>
    </source>
</evidence>
<dbReference type="InterPro" id="IPR047589">
    <property type="entry name" value="DUF11_rpt"/>
</dbReference>
<proteinExistence type="predicted"/>
<keyword evidence="4" id="KW-1185">Reference proteome</keyword>
<dbReference type="Proteomes" id="UP000509594">
    <property type="component" value="Chromosome"/>
</dbReference>
<dbReference type="AlphaFoldDB" id="A0A7D5E766"/>
<name>A0A7D5E766_9EURY</name>
<dbReference type="EMBL" id="CP058215">
    <property type="protein sequence ID" value="QLC49171.1"/>
    <property type="molecule type" value="Genomic_DNA"/>
</dbReference>
<accession>A0A7D5E766</accession>
<dbReference type="InterPro" id="IPR051172">
    <property type="entry name" value="Chlamydia_OmcB"/>
</dbReference>
<feature type="transmembrane region" description="Helical" evidence="1">
    <location>
        <begin position="395"/>
        <end position="413"/>
    </location>
</feature>
<organism evidence="3 4">
    <name type="scientific">Methanolobus zinderi</name>
    <dbReference type="NCBI Taxonomy" id="536044"/>
    <lineage>
        <taxon>Archaea</taxon>
        <taxon>Methanobacteriati</taxon>
        <taxon>Methanobacteriota</taxon>
        <taxon>Stenosarchaea group</taxon>
        <taxon>Methanomicrobia</taxon>
        <taxon>Methanosarcinales</taxon>
        <taxon>Methanosarcinaceae</taxon>
        <taxon>Methanolobus</taxon>
    </lineage>
</organism>
<dbReference type="GeneID" id="55820457"/>
<dbReference type="OrthoDB" id="135101at2157"/>
<keyword evidence="1" id="KW-1133">Transmembrane helix</keyword>
<dbReference type="InterPro" id="IPR013783">
    <property type="entry name" value="Ig-like_fold"/>
</dbReference>
<gene>
    <name evidence="3" type="ORF">HWN40_02240</name>
</gene>
<dbReference type="Gene3D" id="2.60.40.10">
    <property type="entry name" value="Immunoglobulins"/>
    <property type="match status" value="2"/>
</dbReference>
<dbReference type="PANTHER" id="PTHR34819:SF4">
    <property type="entry name" value="LARGE CYSTEINE-RICH PERIPLASMIC PROTEIN OMCB"/>
    <property type="match status" value="1"/>
</dbReference>
<dbReference type="NCBIfam" id="TIGR01451">
    <property type="entry name" value="B_ant_repeat"/>
    <property type="match status" value="1"/>
</dbReference>
<dbReference type="KEGG" id="mzi:HWN40_02240"/>
<evidence type="ECO:0000256" key="1">
    <source>
        <dbReference type="SAM" id="Phobius"/>
    </source>
</evidence>
<dbReference type="InterPro" id="IPR001434">
    <property type="entry name" value="OmcB-like_DUF11"/>
</dbReference>
<keyword evidence="1" id="KW-0812">Transmembrane</keyword>